<keyword evidence="3" id="KW-0175">Coiled coil</keyword>
<evidence type="ECO:0000256" key="2">
    <source>
        <dbReference type="ARBA" id="ARBA00023186"/>
    </source>
</evidence>
<keyword evidence="5" id="KW-1185">Reference proteome</keyword>
<dbReference type="SUPFAM" id="SSF46579">
    <property type="entry name" value="Prefoldin"/>
    <property type="match status" value="1"/>
</dbReference>
<proteinExistence type="inferred from homology"/>
<dbReference type="InterPro" id="IPR027235">
    <property type="entry name" value="PFD2"/>
</dbReference>
<keyword evidence="2" id="KW-0143">Chaperone</keyword>
<dbReference type="Gene3D" id="1.10.287.370">
    <property type="match status" value="1"/>
</dbReference>
<dbReference type="InterPro" id="IPR002777">
    <property type="entry name" value="PFD_beta-like"/>
</dbReference>
<dbReference type="Proteomes" id="UP000191024">
    <property type="component" value="Chromosome E"/>
</dbReference>
<dbReference type="InterPro" id="IPR009053">
    <property type="entry name" value="Prefoldin"/>
</dbReference>
<dbReference type="AlphaFoldDB" id="A0A1G4JLI0"/>
<dbReference type="GO" id="GO:0016272">
    <property type="term" value="C:prefoldin complex"/>
    <property type="evidence" value="ECO:0007669"/>
    <property type="project" value="InterPro"/>
</dbReference>
<dbReference type="PANTHER" id="PTHR13303">
    <property type="entry name" value="PREFOLDIN SUBUNIT 2"/>
    <property type="match status" value="1"/>
</dbReference>
<sequence>MASEPRSNALQLKYNEYKHTLEELQSKVIELDNDRQEHEIVLNTLEDINSSRVCYRMIGGSLVETNVEDTRPVLSTKVQNMKSSISKMKAELIRTAGEFEKWKKDNKIQVVRQ</sequence>
<name>A0A1G4JLI0_9SACH</name>
<dbReference type="GO" id="GO:0006457">
    <property type="term" value="P:protein folding"/>
    <property type="evidence" value="ECO:0007669"/>
    <property type="project" value="InterPro"/>
</dbReference>
<dbReference type="Pfam" id="PF01920">
    <property type="entry name" value="Prefoldin_2"/>
    <property type="match status" value="1"/>
</dbReference>
<comment type="similarity">
    <text evidence="1">Belongs to the prefoldin subunit beta family.</text>
</comment>
<evidence type="ECO:0000256" key="3">
    <source>
        <dbReference type="SAM" id="Coils"/>
    </source>
</evidence>
<dbReference type="STRING" id="1230905.A0A1G4JLI0"/>
<accession>A0A1G4JLI0</accession>
<dbReference type="EMBL" id="LT598465">
    <property type="protein sequence ID" value="SCU91361.1"/>
    <property type="molecule type" value="Genomic_DNA"/>
</dbReference>
<feature type="coiled-coil region" evidence="3">
    <location>
        <begin position="7"/>
        <end position="41"/>
    </location>
</feature>
<gene>
    <name evidence="4" type="ORF">LAMI_0E05578G</name>
</gene>
<evidence type="ECO:0000313" key="5">
    <source>
        <dbReference type="Proteomes" id="UP000191024"/>
    </source>
</evidence>
<evidence type="ECO:0000313" key="4">
    <source>
        <dbReference type="EMBL" id="SCU91361.1"/>
    </source>
</evidence>
<evidence type="ECO:0000256" key="1">
    <source>
        <dbReference type="ARBA" id="ARBA00008045"/>
    </source>
</evidence>
<dbReference type="GO" id="GO:0051082">
    <property type="term" value="F:unfolded protein binding"/>
    <property type="evidence" value="ECO:0007669"/>
    <property type="project" value="InterPro"/>
</dbReference>
<reference evidence="4 5" key="1">
    <citation type="submission" date="2016-03" db="EMBL/GenBank/DDBJ databases">
        <authorList>
            <person name="Devillers H."/>
        </authorList>
    </citation>
    <scope>NUCLEOTIDE SEQUENCE [LARGE SCALE GENOMIC DNA]</scope>
    <source>
        <strain evidence="4">CBS 11717</strain>
    </source>
</reference>
<protein>
    <submittedName>
        <fullName evidence="4">LAMI_0E05578g1_1</fullName>
    </submittedName>
</protein>
<dbReference type="OrthoDB" id="29646at2759"/>
<organism evidence="4 5">
    <name type="scientific">Lachancea mirantina</name>
    <dbReference type="NCBI Taxonomy" id="1230905"/>
    <lineage>
        <taxon>Eukaryota</taxon>
        <taxon>Fungi</taxon>
        <taxon>Dikarya</taxon>
        <taxon>Ascomycota</taxon>
        <taxon>Saccharomycotina</taxon>
        <taxon>Saccharomycetes</taxon>
        <taxon>Saccharomycetales</taxon>
        <taxon>Saccharomycetaceae</taxon>
        <taxon>Lachancea</taxon>
    </lineage>
</organism>